<accession>A0ABY4F8R1</accession>
<organism evidence="1 2">
    <name type="scientific">Hymenobacter cellulosivorans</name>
    <dbReference type="NCBI Taxonomy" id="2932249"/>
    <lineage>
        <taxon>Bacteria</taxon>
        <taxon>Pseudomonadati</taxon>
        <taxon>Bacteroidota</taxon>
        <taxon>Cytophagia</taxon>
        <taxon>Cytophagales</taxon>
        <taxon>Hymenobacteraceae</taxon>
        <taxon>Hymenobacter</taxon>
    </lineage>
</organism>
<gene>
    <name evidence="1" type="ORF">MUN80_25415</name>
</gene>
<dbReference type="Proteomes" id="UP000831785">
    <property type="component" value="Chromosome"/>
</dbReference>
<sequence length="687" mass="74597">MALETLDTLTFDNSTWESIYDTTARTVSARQIEPIGPELAPLGTPFRSYDVGFVLQQYRADQDRITLTSIGNKPWVEVTVDANYYQTVCDLAGQADVVGDTVTLTATSSHPPIQYMANGGNYSAQTVYPGQLPGNHVARFKDAAGCEITRNYTIANPEPVENPDGLLIDEFGPVNGETYKLYYKVTPAGRIIVVRHSPNRQGELATVTVAERGRENGELVGEGFCEGTTRVEFRSTTGSPFLVISTIANSPSCGFEVVPLLSIDSVDPFAPTGPAPANGSVDVWTSGGKPPIKAYVAGVTAADLTLTDGMGTIAAPPGLYTVQVADSSTPALRAFREFRIPPYVAPIIGCDDEEASNYNPLATQRDNSLCVYTSRWRSLWPSLPIDVVVQDEVATTYVTAELYAGLIPGHPHEADRPLVFVTTLRATISPRTAVARFDVAPYLRPLMGALGSDGVRRLDINSPTAFSDDLYTYYRLKVGAKTIESGYVLNAALADLSLHTTSPVPLTPFGKMLPFWPGYSFPLSVLNFTGLGRYAFVTEVDPGEYEELGVHGVFMPCPTHGLPVRWVSPEGGYGYWVFAGKHQYGDDISDGATYTEAGTGEQRYSSPGVARRTVQVSTGPFRGRELVEGLRTLRRSPQVWYQPGGVGSEWVPVVVNRGAFPAYREGQTRYEFSVSFTEAAPQYTQGQ</sequence>
<reference evidence="1 2" key="1">
    <citation type="submission" date="2022-04" db="EMBL/GenBank/DDBJ databases">
        <title>Hymenobacter sp. isolated from the air.</title>
        <authorList>
            <person name="Won M."/>
            <person name="Lee C.-M."/>
            <person name="Woen H.-Y."/>
            <person name="Kwon S.-W."/>
        </authorList>
    </citation>
    <scope>NUCLEOTIDE SEQUENCE [LARGE SCALE GENOMIC DNA]</scope>
    <source>
        <strain evidence="2">5116 S-27</strain>
    </source>
</reference>
<dbReference type="EMBL" id="CP095049">
    <property type="protein sequence ID" value="UOQ53063.1"/>
    <property type="molecule type" value="Genomic_DNA"/>
</dbReference>
<dbReference type="RefSeq" id="WP_244717780.1">
    <property type="nucleotide sequence ID" value="NZ_CP095049.1"/>
</dbReference>
<evidence type="ECO:0000313" key="2">
    <source>
        <dbReference type="Proteomes" id="UP000831785"/>
    </source>
</evidence>
<protein>
    <recommendedName>
        <fullName evidence="3">Minor tail protein</fullName>
    </recommendedName>
</protein>
<keyword evidence="2" id="KW-1185">Reference proteome</keyword>
<evidence type="ECO:0008006" key="3">
    <source>
        <dbReference type="Google" id="ProtNLM"/>
    </source>
</evidence>
<proteinExistence type="predicted"/>
<evidence type="ECO:0000313" key="1">
    <source>
        <dbReference type="EMBL" id="UOQ53063.1"/>
    </source>
</evidence>
<name>A0ABY4F8R1_9BACT</name>